<name>T2IGA3_CROWT</name>
<protein>
    <submittedName>
        <fullName evidence="1">Uncharacterized protein</fullName>
    </submittedName>
</protein>
<dbReference type="AlphaFoldDB" id="T2IGA3"/>
<accession>T2IGA3</accession>
<dbReference type="Proteomes" id="UP000018348">
    <property type="component" value="Unassembled WGS sequence"/>
</dbReference>
<dbReference type="EMBL" id="CAQK01000554">
    <property type="protein sequence ID" value="CCQ51904.1"/>
    <property type="molecule type" value="Genomic_DNA"/>
</dbReference>
<reference evidence="1 2" key="2">
    <citation type="submission" date="2013-09" db="EMBL/GenBank/DDBJ databases">
        <title>Whole genome comparison of six Crocosphaera watsonii strains with differing phenotypes.</title>
        <authorList>
            <person name="Bench S.R."/>
            <person name="Heller P."/>
            <person name="Frank I."/>
            <person name="Arciniega M."/>
            <person name="Shilova I.N."/>
            <person name="Zehr J.P."/>
        </authorList>
    </citation>
    <scope>NUCLEOTIDE SEQUENCE [LARGE SCALE GENOMIC DNA]</scope>
    <source>
        <strain evidence="1 2">WH 8502</strain>
    </source>
</reference>
<comment type="caution">
    <text evidence="1">The sequence shown here is derived from an EMBL/GenBank/DDBJ whole genome shotgun (WGS) entry which is preliminary data.</text>
</comment>
<dbReference type="RefSeq" id="WP_021831037.1">
    <property type="nucleotide sequence ID" value="NZ_CAQK01000554.1"/>
</dbReference>
<gene>
    <name evidence="1" type="ORF">CWATWH8502_1890</name>
</gene>
<organism evidence="1 2">
    <name type="scientific">Crocosphaera watsonii WH 8502</name>
    <dbReference type="NCBI Taxonomy" id="423474"/>
    <lineage>
        <taxon>Bacteria</taxon>
        <taxon>Bacillati</taxon>
        <taxon>Cyanobacteriota</taxon>
        <taxon>Cyanophyceae</taxon>
        <taxon>Oscillatoriophycideae</taxon>
        <taxon>Chroococcales</taxon>
        <taxon>Aphanothecaceae</taxon>
        <taxon>Crocosphaera</taxon>
    </lineage>
</organism>
<reference evidence="1 2" key="1">
    <citation type="submission" date="2013-01" db="EMBL/GenBank/DDBJ databases">
        <authorList>
            <person name="Bench S."/>
        </authorList>
    </citation>
    <scope>NUCLEOTIDE SEQUENCE [LARGE SCALE GENOMIC DNA]</scope>
    <source>
        <strain evidence="1 2">WH 8502</strain>
    </source>
</reference>
<evidence type="ECO:0000313" key="2">
    <source>
        <dbReference type="Proteomes" id="UP000018348"/>
    </source>
</evidence>
<sequence length="63" mass="7491">MTFALKSGLSESWIKCLRIAIFINQITARLLNPEIRKKFSNNFPQLAQYSRKTELTPIYIYYF</sequence>
<evidence type="ECO:0000313" key="1">
    <source>
        <dbReference type="EMBL" id="CCQ51904.1"/>
    </source>
</evidence>
<proteinExistence type="predicted"/>